<dbReference type="Pfam" id="PF07660">
    <property type="entry name" value="STN"/>
    <property type="match status" value="1"/>
</dbReference>
<evidence type="ECO:0000256" key="1">
    <source>
        <dbReference type="ARBA" id="ARBA00004571"/>
    </source>
</evidence>
<dbReference type="Gene3D" id="2.170.130.10">
    <property type="entry name" value="TonB-dependent receptor, plug domain"/>
    <property type="match status" value="1"/>
</dbReference>
<comment type="similarity">
    <text evidence="8">Belongs to the TonB-dependent receptor family.</text>
</comment>
<dbReference type="InterPro" id="IPR011662">
    <property type="entry name" value="Secretin/TonB_short_N"/>
</dbReference>
<feature type="domain" description="Secretin/TonB short N-terminal" evidence="9">
    <location>
        <begin position="41"/>
        <end position="92"/>
    </location>
</feature>
<dbReference type="EMBL" id="JACOOH010000004">
    <property type="protein sequence ID" value="MBC5621288.1"/>
    <property type="molecule type" value="Genomic_DNA"/>
</dbReference>
<evidence type="ECO:0000256" key="5">
    <source>
        <dbReference type="ARBA" id="ARBA00022729"/>
    </source>
</evidence>
<dbReference type="Proteomes" id="UP000646484">
    <property type="component" value="Unassembled WGS sequence"/>
</dbReference>
<dbReference type="Pfam" id="PF07715">
    <property type="entry name" value="Plug"/>
    <property type="match status" value="1"/>
</dbReference>
<keyword evidence="3 8" id="KW-1134">Transmembrane beta strand</keyword>
<dbReference type="Gene3D" id="3.55.50.30">
    <property type="match status" value="1"/>
</dbReference>
<evidence type="ECO:0000256" key="3">
    <source>
        <dbReference type="ARBA" id="ARBA00022452"/>
    </source>
</evidence>
<evidence type="ECO:0000256" key="6">
    <source>
        <dbReference type="ARBA" id="ARBA00023136"/>
    </source>
</evidence>
<evidence type="ECO:0000256" key="8">
    <source>
        <dbReference type="PROSITE-ProRule" id="PRU01360"/>
    </source>
</evidence>
<sequence>MNVFFVLFSFGNGFSQKRVTIDLGETTIKEALVEFQRQTNKIVIYSDEHLANDQRVVLNCKDVELEECLKLILKGSGMTYRFEDDYILIVPLKVSEQDSTKTVAKVVISGVVKDTEGLPLPGVTVLLKGMKLGTSTNSKGEFTLEIPKVKDKEIRLVFSFIGLRTKEVIYKENEQKTPWVIVMEEDIRQLGEVTVSTGYQTVNRKDMVGAYTTVRASDIMQPVYTSVDQMLQGRVAGMIVMNTSSRVGTNPKIQIRGTSTILGNQDPLWVVDGIIQPDPLPLDVSSTMTEDLKNVLGNQISWLNPSDIETITVLKDASATAIYGSKASNGVIVITTKKSKTDRLSVNYTANFSFKQKPSYGMFNMMNSCERIDYSKEAYENGGRFIAEPVAQTSSYEGLMRLVASKEITIEEYGTYLERLETVNTDWFDILTQNGFSHNHNLSLMGGSEKVTYNLSFNFSDDQGQEIGNSAKKMGLRLRVGAQLLKNLNVDASVILARGDNRTFGPGVNPMEYAKSTSRALPAYDENGAPLYYLRSNPYAPAGKDILYSYNFENERDNSYAKAFNMNTNASLNLNWDVTSWFRYELVLGYTEVSNTSKSFAGEQTYHIASKYRGYDYGTAEPGSDEFKSAMLPFGGEYMTSYLSNKSYNIQNKFVFSKTFNEDHRLNAMAGIEVRSEDADGTANTVWGYTPDRGNGLVAPTGLKQLVTAETPKDWGILQALYSGGWKETDQVNNYLSLFATVAYSYKDKYVFNANIRSDASNAFGQDVNKRMDPTYSFGVSWRMAEEPFIKNHISWLNQLNFRATYGVQGNSVNTVSPEMILGRYSTVFKPFNEYGAGIRSLPNPNLKWERTKSWNLGFDLQLFNGITMNLEYYGRSSDAIVAQKIPEEYGISSMNINGGRITNHGVEYSVHFTPFQRKDFAWTIGINSSKNWNKGSSVNEVSTPDLSEYLSGSSSRVLKKGYPISAIWSFSFAGLDPETGYPTFNYMDFEETDSKMDPTEYLVYSGQTDPYFTGGLNTRLRYKDVSFGADFSVLLGGKKRLPSLYSGERGSVFMPDPFINVDKEIAKRWREPGDENKTKVPAIYTSSNFSDYWVKRPDGGSSNMYEMWDKSDFRVVSASFLRCTQMSLTWRVSGEWCKKLYLTNLSISAYVNNVFVIASKKFNGFDPELGNSVMPRTYSLGINIGF</sequence>
<proteinExistence type="inferred from homology"/>
<dbReference type="InterPro" id="IPR023997">
    <property type="entry name" value="TonB-dep_OMP_SusC/RagA_CS"/>
</dbReference>
<name>A0ABR7D029_9BACT</name>
<keyword evidence="5" id="KW-0732">Signal</keyword>
<dbReference type="InterPro" id="IPR008969">
    <property type="entry name" value="CarboxyPept-like_regulatory"/>
</dbReference>
<dbReference type="Gene3D" id="2.40.170.20">
    <property type="entry name" value="TonB-dependent receptor, beta-barrel domain"/>
    <property type="match status" value="1"/>
</dbReference>
<dbReference type="SUPFAM" id="SSF56935">
    <property type="entry name" value="Porins"/>
    <property type="match status" value="1"/>
</dbReference>
<dbReference type="PROSITE" id="PS52016">
    <property type="entry name" value="TONB_DEPENDENT_REC_3"/>
    <property type="match status" value="1"/>
</dbReference>
<keyword evidence="11" id="KW-1185">Reference proteome</keyword>
<dbReference type="Gene3D" id="2.60.40.1120">
    <property type="entry name" value="Carboxypeptidase-like, regulatory domain"/>
    <property type="match status" value="1"/>
</dbReference>
<evidence type="ECO:0000256" key="7">
    <source>
        <dbReference type="ARBA" id="ARBA00023237"/>
    </source>
</evidence>
<dbReference type="InterPro" id="IPR012910">
    <property type="entry name" value="Plug_dom"/>
</dbReference>
<comment type="subcellular location">
    <subcellularLocation>
        <location evidence="1 8">Cell outer membrane</location>
        <topology evidence="1 8">Multi-pass membrane protein</topology>
    </subcellularLocation>
</comment>
<keyword evidence="6 8" id="KW-0472">Membrane</keyword>
<evidence type="ECO:0000256" key="4">
    <source>
        <dbReference type="ARBA" id="ARBA00022692"/>
    </source>
</evidence>
<protein>
    <submittedName>
        <fullName evidence="10">SusC/RagA family TonB-linked outer membrane protein</fullName>
    </submittedName>
</protein>
<dbReference type="SUPFAM" id="SSF49464">
    <property type="entry name" value="Carboxypeptidase regulatory domain-like"/>
    <property type="match status" value="1"/>
</dbReference>
<evidence type="ECO:0000256" key="2">
    <source>
        <dbReference type="ARBA" id="ARBA00022448"/>
    </source>
</evidence>
<evidence type="ECO:0000313" key="10">
    <source>
        <dbReference type="EMBL" id="MBC5621288.1"/>
    </source>
</evidence>
<reference evidence="10 11" key="1">
    <citation type="submission" date="2020-08" db="EMBL/GenBank/DDBJ databases">
        <title>Genome public.</title>
        <authorList>
            <person name="Liu C."/>
            <person name="Sun Q."/>
        </authorList>
    </citation>
    <scope>NUCLEOTIDE SEQUENCE [LARGE SCALE GENOMIC DNA]</scope>
    <source>
        <strain evidence="10 11">NSJ-56</strain>
    </source>
</reference>
<dbReference type="PANTHER" id="PTHR30069">
    <property type="entry name" value="TONB-DEPENDENT OUTER MEMBRANE RECEPTOR"/>
    <property type="match status" value="1"/>
</dbReference>
<dbReference type="NCBIfam" id="TIGR04057">
    <property type="entry name" value="SusC_RagA_signa"/>
    <property type="match status" value="1"/>
</dbReference>
<organism evidence="10 11">
    <name type="scientific">Butyricimonas hominis</name>
    <dbReference type="NCBI Taxonomy" id="2763032"/>
    <lineage>
        <taxon>Bacteria</taxon>
        <taxon>Pseudomonadati</taxon>
        <taxon>Bacteroidota</taxon>
        <taxon>Bacteroidia</taxon>
        <taxon>Bacteroidales</taxon>
        <taxon>Odoribacteraceae</taxon>
        <taxon>Butyricimonas</taxon>
    </lineage>
</organism>
<keyword evidence="2 8" id="KW-0813">Transport</keyword>
<dbReference type="InterPro" id="IPR023996">
    <property type="entry name" value="TonB-dep_OMP_SusC/RagA"/>
</dbReference>
<keyword evidence="7 8" id="KW-0998">Cell outer membrane</keyword>
<gene>
    <name evidence="10" type="ORF">H8S64_09275</name>
</gene>
<dbReference type="InterPro" id="IPR036942">
    <property type="entry name" value="Beta-barrel_TonB_sf"/>
</dbReference>
<dbReference type="InterPro" id="IPR037066">
    <property type="entry name" value="Plug_dom_sf"/>
</dbReference>
<accession>A0ABR7D029</accession>
<comment type="caution">
    <text evidence="10">The sequence shown here is derived from an EMBL/GenBank/DDBJ whole genome shotgun (WGS) entry which is preliminary data.</text>
</comment>
<dbReference type="SMART" id="SM00965">
    <property type="entry name" value="STN"/>
    <property type="match status" value="1"/>
</dbReference>
<dbReference type="NCBIfam" id="TIGR04056">
    <property type="entry name" value="OMP_RagA_SusC"/>
    <property type="match status" value="1"/>
</dbReference>
<keyword evidence="4 8" id="KW-0812">Transmembrane</keyword>
<evidence type="ECO:0000313" key="11">
    <source>
        <dbReference type="Proteomes" id="UP000646484"/>
    </source>
</evidence>
<evidence type="ECO:0000259" key="9">
    <source>
        <dbReference type="SMART" id="SM00965"/>
    </source>
</evidence>
<dbReference type="InterPro" id="IPR039426">
    <property type="entry name" value="TonB-dep_rcpt-like"/>
</dbReference>
<dbReference type="Pfam" id="PF13715">
    <property type="entry name" value="CarbopepD_reg_2"/>
    <property type="match status" value="1"/>
</dbReference>
<dbReference type="PANTHER" id="PTHR30069:SF29">
    <property type="entry name" value="HEMOGLOBIN AND HEMOGLOBIN-HAPTOGLOBIN-BINDING PROTEIN 1-RELATED"/>
    <property type="match status" value="1"/>
</dbReference>